<feature type="transmembrane region" description="Helical" evidence="2">
    <location>
        <begin position="111"/>
        <end position="130"/>
    </location>
</feature>
<sequence>MSFLSCDMFLSALEILNRCAKKDAKFSARSKALTGSDKHPVWEVYSFYVVYDLSGIQLQPPGRQKDIPGHAGVRLDTAQNSADSTRSRTKVAIAATMLLGRRAAKNSSGHVILALVFSLFAAFVLVLPILPRVFLSQLPFVTSLAKAASLRQAIIGPGVPAVTVRAWLDSLGLARVNVGSQLWRHWVCKTLEASADFSLTGPLPHRIGARAGRLHSIAKLSLTHSAFSKCKCRALRVVWRSGKDRAIGIGLDEWSGAGAGASAAKVGVRVGRRRGRAAGQIGSALAVAIAELKGSVRNIGVPRLGWDVEPMMVESKSVRSRWDDRMFSISWVDASMVTQRMGNAGLVCFRRVLSVVVMMMDMDLTVYGGLVANQHDSIPVLSLGVAVMTTCALRRCAKATAVGLVSAMMLLRCGVKPKRIVGLCVARHRCIRCLAHVVICSRGARTFAWPAGIGTVSTHDRSQRRGRNPRQDFVR</sequence>
<keyword evidence="2" id="KW-0472">Membrane</keyword>
<keyword evidence="2" id="KW-0812">Transmembrane</keyword>
<keyword evidence="4" id="KW-1185">Reference proteome</keyword>
<organism evidence="3 4">
    <name type="scientific">Sordaria brevicollis</name>
    <dbReference type="NCBI Taxonomy" id="83679"/>
    <lineage>
        <taxon>Eukaryota</taxon>
        <taxon>Fungi</taxon>
        <taxon>Dikarya</taxon>
        <taxon>Ascomycota</taxon>
        <taxon>Pezizomycotina</taxon>
        <taxon>Sordariomycetes</taxon>
        <taxon>Sordariomycetidae</taxon>
        <taxon>Sordariales</taxon>
        <taxon>Sordariaceae</taxon>
        <taxon>Sordaria</taxon>
    </lineage>
</organism>
<feature type="compositionally biased region" description="Basic and acidic residues" evidence="1">
    <location>
        <begin position="458"/>
        <end position="475"/>
    </location>
</feature>
<accession>A0AAE0UCU2</accession>
<proteinExistence type="predicted"/>
<name>A0AAE0UCU2_SORBR</name>
<evidence type="ECO:0000313" key="4">
    <source>
        <dbReference type="Proteomes" id="UP001281003"/>
    </source>
</evidence>
<dbReference type="Proteomes" id="UP001281003">
    <property type="component" value="Unassembled WGS sequence"/>
</dbReference>
<keyword evidence="2" id="KW-1133">Transmembrane helix</keyword>
<feature type="region of interest" description="Disordered" evidence="1">
    <location>
        <begin position="456"/>
        <end position="475"/>
    </location>
</feature>
<dbReference type="AlphaFoldDB" id="A0AAE0UCU2"/>
<reference evidence="3" key="2">
    <citation type="submission" date="2023-07" db="EMBL/GenBank/DDBJ databases">
        <authorList>
            <consortium name="Lawrence Berkeley National Laboratory"/>
            <person name="Haridas S."/>
            <person name="Hensen N."/>
            <person name="Bonometti L."/>
            <person name="Westerberg I."/>
            <person name="Brannstrom I.O."/>
            <person name="Guillou S."/>
            <person name="Cros-Aarteil S."/>
            <person name="Calhoun S."/>
            <person name="Kuo A."/>
            <person name="Mondo S."/>
            <person name="Pangilinan J."/>
            <person name="Riley R."/>
            <person name="LaButti K."/>
            <person name="Andreopoulos B."/>
            <person name="Lipzen A."/>
            <person name="Chen C."/>
            <person name="Yanf M."/>
            <person name="Daum C."/>
            <person name="Ng V."/>
            <person name="Clum A."/>
            <person name="Steindorff A."/>
            <person name="Ohm R."/>
            <person name="Martin F."/>
            <person name="Silar P."/>
            <person name="Natvig D."/>
            <person name="Lalanne C."/>
            <person name="Gautier V."/>
            <person name="Ament-velasquez S.L."/>
            <person name="Kruys A."/>
            <person name="Hutchinson M.I."/>
            <person name="Powell A.J."/>
            <person name="Barry K."/>
            <person name="Miller A.N."/>
            <person name="Grigoriev I.V."/>
            <person name="Debuchy R."/>
            <person name="Gladieux P."/>
            <person name="Thoren M.H."/>
            <person name="Johannesson H."/>
        </authorList>
    </citation>
    <scope>NUCLEOTIDE SEQUENCE</scope>
    <source>
        <strain evidence="3">FGSC 1904</strain>
    </source>
</reference>
<evidence type="ECO:0000313" key="3">
    <source>
        <dbReference type="EMBL" id="KAK3399397.1"/>
    </source>
</evidence>
<dbReference type="EMBL" id="JAUTDP010000005">
    <property type="protein sequence ID" value="KAK3399397.1"/>
    <property type="molecule type" value="Genomic_DNA"/>
</dbReference>
<comment type="caution">
    <text evidence="3">The sequence shown here is derived from an EMBL/GenBank/DDBJ whole genome shotgun (WGS) entry which is preliminary data.</text>
</comment>
<evidence type="ECO:0000256" key="2">
    <source>
        <dbReference type="SAM" id="Phobius"/>
    </source>
</evidence>
<reference evidence="3" key="1">
    <citation type="journal article" date="2023" name="Mol. Phylogenet. Evol.">
        <title>Genome-scale phylogeny and comparative genomics of the fungal order Sordariales.</title>
        <authorList>
            <person name="Hensen N."/>
            <person name="Bonometti L."/>
            <person name="Westerberg I."/>
            <person name="Brannstrom I.O."/>
            <person name="Guillou S."/>
            <person name="Cros-Aarteil S."/>
            <person name="Calhoun S."/>
            <person name="Haridas S."/>
            <person name="Kuo A."/>
            <person name="Mondo S."/>
            <person name="Pangilinan J."/>
            <person name="Riley R."/>
            <person name="LaButti K."/>
            <person name="Andreopoulos B."/>
            <person name="Lipzen A."/>
            <person name="Chen C."/>
            <person name="Yan M."/>
            <person name="Daum C."/>
            <person name="Ng V."/>
            <person name="Clum A."/>
            <person name="Steindorff A."/>
            <person name="Ohm R.A."/>
            <person name="Martin F."/>
            <person name="Silar P."/>
            <person name="Natvig D.O."/>
            <person name="Lalanne C."/>
            <person name="Gautier V."/>
            <person name="Ament-Velasquez S.L."/>
            <person name="Kruys A."/>
            <person name="Hutchinson M.I."/>
            <person name="Powell A.J."/>
            <person name="Barry K."/>
            <person name="Miller A.N."/>
            <person name="Grigoriev I.V."/>
            <person name="Debuchy R."/>
            <person name="Gladieux P."/>
            <person name="Hiltunen Thoren M."/>
            <person name="Johannesson H."/>
        </authorList>
    </citation>
    <scope>NUCLEOTIDE SEQUENCE</scope>
    <source>
        <strain evidence="3">FGSC 1904</strain>
    </source>
</reference>
<gene>
    <name evidence="3" type="ORF">B0T20DRAFT_392408</name>
</gene>
<evidence type="ECO:0000256" key="1">
    <source>
        <dbReference type="SAM" id="MobiDB-lite"/>
    </source>
</evidence>
<protein>
    <submittedName>
        <fullName evidence="3">Uncharacterized protein</fullName>
    </submittedName>
</protein>